<dbReference type="RefSeq" id="WP_211913076.1">
    <property type="nucleotide sequence ID" value="NZ_CP036498.1"/>
</dbReference>
<dbReference type="EMBL" id="CP036498">
    <property type="protein sequence ID" value="QUS39531.1"/>
    <property type="molecule type" value="Genomic_DNA"/>
</dbReference>
<gene>
    <name evidence="3" type="ORF">RPMA_12315</name>
</gene>
<evidence type="ECO:0000259" key="2">
    <source>
        <dbReference type="SMART" id="SM00760"/>
    </source>
</evidence>
<protein>
    <recommendedName>
        <fullName evidence="2">Chromosomal replication initiator DnaA C-terminal domain-containing protein</fullName>
    </recommendedName>
</protein>
<dbReference type="Gene3D" id="1.10.1750.10">
    <property type="match status" value="1"/>
</dbReference>
<dbReference type="InterPro" id="IPR013159">
    <property type="entry name" value="DnaA_C"/>
</dbReference>
<proteinExistence type="predicted"/>
<evidence type="ECO:0000313" key="3">
    <source>
        <dbReference type="EMBL" id="QUS39531.1"/>
    </source>
</evidence>
<sequence length="179" mass="20081">MTGKEIIARVLAETGVSEEQFFSKDKTAKPLAARVMAITELAAIGMSNSAIGRLLGRDRTTVGYWRVSARRDVRRAYARAYQDARQPDRKRAVLEQTPLQVRVKRKAKRPPQKLRLSELISDDRATIVRCERHTSAPQHLIEDARRRALAAKSLTAATFGDPPPGYSALDRRKMSEARA</sequence>
<name>A0ABX8A897_9BRAD</name>
<keyword evidence="4" id="KW-1185">Reference proteome</keyword>
<evidence type="ECO:0000313" key="4">
    <source>
        <dbReference type="Proteomes" id="UP000682843"/>
    </source>
</evidence>
<feature type="compositionally biased region" description="Basic and acidic residues" evidence="1">
    <location>
        <begin position="169"/>
        <end position="179"/>
    </location>
</feature>
<evidence type="ECO:0000256" key="1">
    <source>
        <dbReference type="SAM" id="MobiDB-lite"/>
    </source>
</evidence>
<dbReference type="SUPFAM" id="SSF48295">
    <property type="entry name" value="TrpR-like"/>
    <property type="match status" value="1"/>
</dbReference>
<organism evidence="3 4">
    <name type="scientific">Tardiphaga alba</name>
    <dbReference type="NCBI Taxonomy" id="340268"/>
    <lineage>
        <taxon>Bacteria</taxon>
        <taxon>Pseudomonadati</taxon>
        <taxon>Pseudomonadota</taxon>
        <taxon>Alphaproteobacteria</taxon>
        <taxon>Hyphomicrobiales</taxon>
        <taxon>Nitrobacteraceae</taxon>
        <taxon>Tardiphaga</taxon>
    </lineage>
</organism>
<accession>A0ABX8A897</accession>
<dbReference type="InterPro" id="IPR010921">
    <property type="entry name" value="Trp_repressor/repl_initiator"/>
</dbReference>
<feature type="domain" description="Chromosomal replication initiator DnaA C-terminal" evidence="2">
    <location>
        <begin position="2"/>
        <end position="73"/>
    </location>
</feature>
<feature type="region of interest" description="Disordered" evidence="1">
    <location>
        <begin position="155"/>
        <end position="179"/>
    </location>
</feature>
<dbReference type="SMART" id="SM00760">
    <property type="entry name" value="Bac_DnaA_C"/>
    <property type="match status" value="1"/>
</dbReference>
<reference evidence="3 4" key="1">
    <citation type="submission" date="2019-02" db="EMBL/GenBank/DDBJ databases">
        <title>Emended description of the genus Rhodopseudomonas and description of Rhodopseudomonas albus sp. nov., a non-phototrophic, heavy-metal-tolerant bacterium isolated from garden soil.</title>
        <authorList>
            <person name="Bao Z."/>
            <person name="Cao W.W."/>
            <person name="Sato Y."/>
            <person name="Nishizawa T."/>
            <person name="Zhao J."/>
            <person name="Guo Y."/>
            <person name="Ohta H."/>
        </authorList>
    </citation>
    <scope>NUCLEOTIDE SEQUENCE [LARGE SCALE GENOMIC DNA]</scope>
    <source>
        <strain evidence="3 4">SK50-23</strain>
    </source>
</reference>
<dbReference type="Proteomes" id="UP000682843">
    <property type="component" value="Chromosome"/>
</dbReference>